<keyword evidence="1" id="KW-0472">Membrane</keyword>
<dbReference type="Proteomes" id="UP001143307">
    <property type="component" value="Unassembled WGS sequence"/>
</dbReference>
<keyword evidence="1" id="KW-0812">Transmembrane</keyword>
<organism evidence="2 3">
    <name type="scientific">Candidatus Seongchinamella marina</name>
    <dbReference type="NCBI Taxonomy" id="2518990"/>
    <lineage>
        <taxon>Bacteria</taxon>
        <taxon>Pseudomonadati</taxon>
        <taxon>Pseudomonadota</taxon>
        <taxon>Gammaproteobacteria</taxon>
        <taxon>Cellvibrionales</taxon>
        <taxon>Halieaceae</taxon>
        <taxon>Seongchinamella</taxon>
    </lineage>
</organism>
<proteinExistence type="predicted"/>
<feature type="transmembrane region" description="Helical" evidence="1">
    <location>
        <begin position="140"/>
        <end position="163"/>
    </location>
</feature>
<accession>A0ABT3SQT3</accession>
<feature type="transmembrane region" description="Helical" evidence="1">
    <location>
        <begin position="327"/>
        <end position="347"/>
    </location>
</feature>
<sequence length="354" mass="39701">MASTASLRRFTLLQKEIQEYKLSFVWTPVIVAVVLTLLMFASVLVAGRISAMGDTILEVIMAEKTNVSPTITINIDDTEITSGDSSAAEPVYEVEVASADDAPSEEDWNFSRSWRFEPEKRDKPDYESSEVGSLNPVLNVINGFFLLLGIWVTTSYLLGSLYNDRKDRSILFWKSMPVSEWEEVLTRFIVALVVVPALYIGVSMLLQLSFVLLAMLMVWRMDMDPFVTVLANIRFGDLLLDQVGGWLMTALWVAPVYGWFLLASAWAKRAPFIVAVAPVIGIMLLEGFLLGTDYVYAAVISHIPHYVGGESVVGFYINGVFWQEVDLFSMFCGLVFAAITLIGSIYLRRYRFDI</sequence>
<keyword evidence="1" id="KW-1133">Transmembrane helix</keyword>
<dbReference type="RefSeq" id="WP_279251366.1">
    <property type="nucleotide sequence ID" value="NZ_SHNP01000001.1"/>
</dbReference>
<evidence type="ECO:0000313" key="3">
    <source>
        <dbReference type="Proteomes" id="UP001143307"/>
    </source>
</evidence>
<comment type="caution">
    <text evidence="2">The sequence shown here is derived from an EMBL/GenBank/DDBJ whole genome shotgun (WGS) entry which is preliminary data.</text>
</comment>
<evidence type="ECO:0000313" key="2">
    <source>
        <dbReference type="EMBL" id="MCX2972340.1"/>
    </source>
</evidence>
<evidence type="ECO:0008006" key="4">
    <source>
        <dbReference type="Google" id="ProtNLM"/>
    </source>
</evidence>
<reference evidence="2" key="1">
    <citation type="submission" date="2019-02" db="EMBL/GenBank/DDBJ databases">
        <authorList>
            <person name="Li S.-H."/>
        </authorList>
    </citation>
    <scope>NUCLEOTIDE SEQUENCE</scope>
    <source>
        <strain evidence="2">IMCC8485</strain>
    </source>
</reference>
<name>A0ABT3SQT3_9GAMM</name>
<dbReference type="EMBL" id="SHNP01000001">
    <property type="protein sequence ID" value="MCX2972340.1"/>
    <property type="molecule type" value="Genomic_DNA"/>
</dbReference>
<feature type="transmembrane region" description="Helical" evidence="1">
    <location>
        <begin position="20"/>
        <end position="45"/>
    </location>
</feature>
<gene>
    <name evidence="2" type="ORF">EYC87_01900</name>
</gene>
<feature type="transmembrane region" description="Helical" evidence="1">
    <location>
        <begin position="184"/>
        <end position="217"/>
    </location>
</feature>
<feature type="transmembrane region" description="Helical" evidence="1">
    <location>
        <begin position="243"/>
        <end position="263"/>
    </location>
</feature>
<protein>
    <recommendedName>
        <fullName evidence="4">ABC transporter permease</fullName>
    </recommendedName>
</protein>
<keyword evidence="3" id="KW-1185">Reference proteome</keyword>
<evidence type="ECO:0000256" key="1">
    <source>
        <dbReference type="SAM" id="Phobius"/>
    </source>
</evidence>
<feature type="transmembrane region" description="Helical" evidence="1">
    <location>
        <begin position="270"/>
        <end position="290"/>
    </location>
</feature>